<dbReference type="EMBL" id="JAKKSL010000004">
    <property type="protein sequence ID" value="MCI2285251.1"/>
    <property type="molecule type" value="Genomic_DNA"/>
</dbReference>
<evidence type="ECO:0000313" key="3">
    <source>
        <dbReference type="Proteomes" id="UP001139646"/>
    </source>
</evidence>
<gene>
    <name evidence="2" type="ORF">L3081_20050</name>
</gene>
<dbReference type="Proteomes" id="UP001139646">
    <property type="component" value="Unassembled WGS sequence"/>
</dbReference>
<reference evidence="2" key="1">
    <citation type="submission" date="2022-01" db="EMBL/GenBank/DDBJ databases">
        <title>Colwellia maritima, isolated from seawater.</title>
        <authorList>
            <person name="Kristyanto S."/>
            <person name="Jung J."/>
            <person name="Jeon C.O."/>
        </authorList>
    </citation>
    <scope>NUCLEOTIDE SEQUENCE</scope>
    <source>
        <strain evidence="2">MSW7</strain>
    </source>
</reference>
<evidence type="ECO:0000256" key="1">
    <source>
        <dbReference type="SAM" id="MobiDB-lite"/>
    </source>
</evidence>
<keyword evidence="3" id="KW-1185">Reference proteome</keyword>
<organism evidence="2 3">
    <name type="scientific">Colwellia maritima</name>
    <dbReference type="NCBI Taxonomy" id="2912588"/>
    <lineage>
        <taxon>Bacteria</taxon>
        <taxon>Pseudomonadati</taxon>
        <taxon>Pseudomonadota</taxon>
        <taxon>Gammaproteobacteria</taxon>
        <taxon>Alteromonadales</taxon>
        <taxon>Colwelliaceae</taxon>
        <taxon>Colwellia</taxon>
    </lineage>
</organism>
<protein>
    <submittedName>
        <fullName evidence="2">Uncharacterized protein</fullName>
    </submittedName>
</protein>
<accession>A0ABS9X707</accession>
<comment type="caution">
    <text evidence="2">The sequence shown here is derived from an EMBL/GenBank/DDBJ whole genome shotgun (WGS) entry which is preliminary data.</text>
</comment>
<feature type="compositionally biased region" description="Basic and acidic residues" evidence="1">
    <location>
        <begin position="97"/>
        <end position="117"/>
    </location>
</feature>
<feature type="region of interest" description="Disordered" evidence="1">
    <location>
        <begin position="81"/>
        <end position="117"/>
    </location>
</feature>
<name>A0ABS9X707_9GAMM</name>
<sequence>MMISRERQRRIKATLLGDAEPKFAWYDGDMELDTVFSASKDINGKPITKKHFKYDTGKGDQNHILWFSPEVTEEDLTEQIKKNKDQGYDGVSITGMPKEDKSKTYQVIHDKKLGHPQ</sequence>
<evidence type="ECO:0000313" key="2">
    <source>
        <dbReference type="EMBL" id="MCI2285251.1"/>
    </source>
</evidence>
<dbReference type="RefSeq" id="WP_242288043.1">
    <property type="nucleotide sequence ID" value="NZ_JAKKSL010000004.1"/>
</dbReference>
<proteinExistence type="predicted"/>